<dbReference type="EMBL" id="AQGV01000015">
    <property type="protein sequence ID" value="MBE0370955.1"/>
    <property type="molecule type" value="Genomic_DNA"/>
</dbReference>
<evidence type="ECO:0000313" key="3">
    <source>
        <dbReference type="Proteomes" id="UP000615755"/>
    </source>
</evidence>
<feature type="chain" id="PRO_5046108677" description="Outer membrane protein beta-barrel domain-containing protein" evidence="1">
    <location>
        <begin position="25"/>
        <end position="155"/>
    </location>
</feature>
<evidence type="ECO:0000313" key="2">
    <source>
        <dbReference type="EMBL" id="MBE0370955.1"/>
    </source>
</evidence>
<organism evidence="2 3">
    <name type="scientific">Pseudoalteromonas aurantia 208</name>
    <dbReference type="NCBI Taxonomy" id="1314867"/>
    <lineage>
        <taxon>Bacteria</taxon>
        <taxon>Pseudomonadati</taxon>
        <taxon>Pseudomonadota</taxon>
        <taxon>Gammaproteobacteria</taxon>
        <taxon>Alteromonadales</taxon>
        <taxon>Pseudoalteromonadaceae</taxon>
        <taxon>Pseudoalteromonas</taxon>
    </lineage>
</organism>
<feature type="signal peptide" evidence="1">
    <location>
        <begin position="1"/>
        <end position="24"/>
    </location>
</feature>
<keyword evidence="1" id="KW-0732">Signal</keyword>
<evidence type="ECO:0008006" key="4">
    <source>
        <dbReference type="Google" id="ProtNLM"/>
    </source>
</evidence>
<reference evidence="2 3" key="1">
    <citation type="submission" date="2015-03" db="EMBL/GenBank/DDBJ databases">
        <title>Genome sequence of Pseudoalteromonas aurantia.</title>
        <authorList>
            <person name="Xie B.-B."/>
            <person name="Rong J.-C."/>
            <person name="Qin Q.-L."/>
            <person name="Zhang Y.-Z."/>
        </authorList>
    </citation>
    <scope>NUCLEOTIDE SEQUENCE [LARGE SCALE GENOMIC DNA]</scope>
    <source>
        <strain evidence="2 3">208</strain>
    </source>
</reference>
<dbReference type="Proteomes" id="UP000615755">
    <property type="component" value="Unassembled WGS sequence"/>
</dbReference>
<proteinExistence type="predicted"/>
<dbReference type="RefSeq" id="WP_192509976.1">
    <property type="nucleotide sequence ID" value="NZ_AQGV01000015.1"/>
</dbReference>
<sequence>MHKKILVYSALIVSTFICSAQAKAVDLSLGGGYPFLVVPTVSLTNSDIRYYANYKAGLDDGFSLGAEILNGKHKYGAFIGAVGARKTDVRCSDSTFLCISLFDHQTTQGIGLSYEYHLSSNLNSGWAVRLEAGYGEESYDYEKRTDGNIQFIYHF</sequence>
<evidence type="ECO:0000256" key="1">
    <source>
        <dbReference type="SAM" id="SignalP"/>
    </source>
</evidence>
<accession>A0ABR9EL32</accession>
<keyword evidence="3" id="KW-1185">Reference proteome</keyword>
<gene>
    <name evidence="2" type="ORF">PAUR_b1096</name>
</gene>
<protein>
    <recommendedName>
        <fullName evidence="4">Outer membrane protein beta-barrel domain-containing protein</fullName>
    </recommendedName>
</protein>
<name>A0ABR9EL32_9GAMM</name>
<comment type="caution">
    <text evidence="2">The sequence shown here is derived from an EMBL/GenBank/DDBJ whole genome shotgun (WGS) entry which is preliminary data.</text>
</comment>